<dbReference type="AlphaFoldDB" id="A0A392V391"/>
<reference evidence="1 2" key="1">
    <citation type="journal article" date="2018" name="Front. Plant Sci.">
        <title>Red Clover (Trifolium pratense) and Zigzag Clover (T. medium) - A Picture of Genomic Similarities and Differences.</title>
        <authorList>
            <person name="Dluhosova J."/>
            <person name="Istvanek J."/>
            <person name="Nedelnik J."/>
            <person name="Repkova J."/>
        </authorList>
    </citation>
    <scope>NUCLEOTIDE SEQUENCE [LARGE SCALE GENOMIC DNA]</scope>
    <source>
        <strain evidence="2">cv. 10/8</strain>
        <tissue evidence="1">Leaf</tissue>
    </source>
</reference>
<name>A0A392V391_9FABA</name>
<comment type="caution">
    <text evidence="1">The sequence shown here is derived from an EMBL/GenBank/DDBJ whole genome shotgun (WGS) entry which is preliminary data.</text>
</comment>
<dbReference type="Proteomes" id="UP000265520">
    <property type="component" value="Unassembled WGS sequence"/>
</dbReference>
<keyword evidence="2" id="KW-1185">Reference proteome</keyword>
<evidence type="ECO:0000313" key="1">
    <source>
        <dbReference type="EMBL" id="MCI82758.1"/>
    </source>
</evidence>
<proteinExistence type="predicted"/>
<feature type="non-terminal residue" evidence="1">
    <location>
        <position position="29"/>
    </location>
</feature>
<protein>
    <submittedName>
        <fullName evidence="1">Uncharacterized protein</fullName>
    </submittedName>
</protein>
<accession>A0A392V391</accession>
<evidence type="ECO:0000313" key="2">
    <source>
        <dbReference type="Proteomes" id="UP000265520"/>
    </source>
</evidence>
<sequence length="29" mass="3157">MLMMVSSSAMGKDTYKNVSNSMLKSVTSQ</sequence>
<dbReference type="EMBL" id="LXQA011051009">
    <property type="protein sequence ID" value="MCI82758.1"/>
    <property type="molecule type" value="Genomic_DNA"/>
</dbReference>
<organism evidence="1 2">
    <name type="scientific">Trifolium medium</name>
    <dbReference type="NCBI Taxonomy" id="97028"/>
    <lineage>
        <taxon>Eukaryota</taxon>
        <taxon>Viridiplantae</taxon>
        <taxon>Streptophyta</taxon>
        <taxon>Embryophyta</taxon>
        <taxon>Tracheophyta</taxon>
        <taxon>Spermatophyta</taxon>
        <taxon>Magnoliopsida</taxon>
        <taxon>eudicotyledons</taxon>
        <taxon>Gunneridae</taxon>
        <taxon>Pentapetalae</taxon>
        <taxon>rosids</taxon>
        <taxon>fabids</taxon>
        <taxon>Fabales</taxon>
        <taxon>Fabaceae</taxon>
        <taxon>Papilionoideae</taxon>
        <taxon>50 kb inversion clade</taxon>
        <taxon>NPAAA clade</taxon>
        <taxon>Hologalegina</taxon>
        <taxon>IRL clade</taxon>
        <taxon>Trifolieae</taxon>
        <taxon>Trifolium</taxon>
    </lineage>
</organism>